<organism evidence="2 3">
    <name type="scientific">Flavisolibacter ginsenosidimutans</name>
    <dbReference type="NCBI Taxonomy" id="661481"/>
    <lineage>
        <taxon>Bacteria</taxon>
        <taxon>Pseudomonadati</taxon>
        <taxon>Bacteroidota</taxon>
        <taxon>Chitinophagia</taxon>
        <taxon>Chitinophagales</taxon>
        <taxon>Chitinophagaceae</taxon>
        <taxon>Flavisolibacter</taxon>
    </lineage>
</organism>
<dbReference type="InterPro" id="IPR018551">
    <property type="entry name" value="DUF2007"/>
</dbReference>
<dbReference type="KEGG" id="fgg:FSB75_16850"/>
<gene>
    <name evidence="2" type="ORF">FSB75_16850</name>
</gene>
<name>A0A5B8ULE9_9BACT</name>
<dbReference type="Proteomes" id="UP000321204">
    <property type="component" value="Chromosome"/>
</dbReference>
<evidence type="ECO:0000313" key="2">
    <source>
        <dbReference type="EMBL" id="QEC57497.1"/>
    </source>
</evidence>
<dbReference type="SUPFAM" id="SSF54913">
    <property type="entry name" value="GlnB-like"/>
    <property type="match status" value="1"/>
</dbReference>
<reference evidence="2 3" key="1">
    <citation type="journal article" date="2015" name="Int. J. Syst. Evol. Microbiol.">
        <title>Flavisolibacter ginsenosidimutans sp. nov., with ginsenoside-converting activity isolated from soil used for cultivating ginseng.</title>
        <authorList>
            <person name="Zhao Y."/>
            <person name="Liu Q."/>
            <person name="Kang M.S."/>
            <person name="Jin F."/>
            <person name="Yu H."/>
            <person name="Im W.T."/>
        </authorList>
    </citation>
    <scope>NUCLEOTIDE SEQUENCE [LARGE SCALE GENOMIC DNA]</scope>
    <source>
        <strain evidence="2 3">Gsoil 636</strain>
    </source>
</reference>
<dbReference type="EMBL" id="CP042433">
    <property type="protein sequence ID" value="QEC57497.1"/>
    <property type="molecule type" value="Genomic_DNA"/>
</dbReference>
<dbReference type="RefSeq" id="WP_146789884.1">
    <property type="nucleotide sequence ID" value="NZ_BAABIO010000003.1"/>
</dbReference>
<dbReference type="Pfam" id="PF09413">
    <property type="entry name" value="DUF2007"/>
    <property type="match status" value="1"/>
</dbReference>
<evidence type="ECO:0000313" key="3">
    <source>
        <dbReference type="Proteomes" id="UP000321204"/>
    </source>
</evidence>
<feature type="domain" description="DUF2007" evidence="1">
    <location>
        <begin position="6"/>
        <end position="69"/>
    </location>
</feature>
<keyword evidence="3" id="KW-1185">Reference proteome</keyword>
<sequence length="135" mass="15644">MEFVILKSFTNYVDAHIILGRMKDEGIDCWLKNENTTTIMPIWTTALGGIQLMVAADQQKKATYILNTIEEERRKQISCPRCNSQNVEYINTMRKPVNWLSAGVSFLLGDYAVMPEQRYHCFSCGNEWEEKEVIE</sequence>
<dbReference type="AlphaFoldDB" id="A0A5B8ULE9"/>
<accession>A0A5B8ULE9</accession>
<dbReference type="OrthoDB" id="8480302at2"/>
<evidence type="ECO:0000259" key="1">
    <source>
        <dbReference type="Pfam" id="PF09413"/>
    </source>
</evidence>
<protein>
    <submittedName>
        <fullName evidence="2">DUF2007 domain-containing protein</fullName>
    </submittedName>
</protein>
<dbReference type="InterPro" id="IPR011322">
    <property type="entry name" value="N-reg_PII-like_a/b"/>
</dbReference>
<proteinExistence type="predicted"/>